<keyword evidence="3" id="KW-1185">Reference proteome</keyword>
<evidence type="ECO:0000313" key="2">
    <source>
        <dbReference type="EMBL" id="KAL2071206.1"/>
    </source>
</evidence>
<sequence>MEARRDPKPQNNSDSLLVSSLNSSSRPLPSSGSSPSPRPQSSLRRRSRSPLSRGLAGSKVPQDFWSRSLFPARMTDIVLAQSHPEDQGSRVDDLPGKIATTVTDLEAGGLLPVSLRMLTGRQEYIGFDTLKWCRLLTFRLDLKEFGDFYHPPRSHGFAPGDTPLRYIVRAAAVPSPETSEYEPSYQDKPTLRSSHKSKDLVPSEDPRSKDVQASVYTKSEPIEAEETLVGRISAVQDELLARILLARSFGNRLQTQNTSTNIPSSTTGSNFFSFNNVGSIPQPAYQPSISDVKSSKGSGSDIFSIHDEDMHDENLMTPWPNPSNSDNGAGAPSFMLENSRSLPAHNQQLTQRSATGRNRPPVVDAATSRRLFGGIIKFAVHSFQQLIPLPLG</sequence>
<reference evidence="2 3" key="1">
    <citation type="journal article" date="2024" name="Commun. Biol.">
        <title>Comparative genomic analysis of thermophilic fungi reveals convergent evolutionary adaptations and gene losses.</title>
        <authorList>
            <person name="Steindorff A.S."/>
            <person name="Aguilar-Pontes M.V."/>
            <person name="Robinson A.J."/>
            <person name="Andreopoulos B."/>
            <person name="LaButti K."/>
            <person name="Kuo A."/>
            <person name="Mondo S."/>
            <person name="Riley R."/>
            <person name="Otillar R."/>
            <person name="Haridas S."/>
            <person name="Lipzen A."/>
            <person name="Grimwood J."/>
            <person name="Schmutz J."/>
            <person name="Clum A."/>
            <person name="Reid I.D."/>
            <person name="Moisan M.C."/>
            <person name="Butler G."/>
            <person name="Nguyen T.T.M."/>
            <person name="Dewar K."/>
            <person name="Conant G."/>
            <person name="Drula E."/>
            <person name="Henrissat B."/>
            <person name="Hansel C."/>
            <person name="Singer S."/>
            <person name="Hutchinson M.I."/>
            <person name="de Vries R.P."/>
            <person name="Natvig D.O."/>
            <person name="Powell A.J."/>
            <person name="Tsang A."/>
            <person name="Grigoriev I.V."/>
        </authorList>
    </citation>
    <scope>NUCLEOTIDE SEQUENCE [LARGE SCALE GENOMIC DNA]</scope>
    <source>
        <strain evidence="2 3">CBS 494.80</strain>
    </source>
</reference>
<comment type="caution">
    <text evidence="2">The sequence shown here is derived from an EMBL/GenBank/DDBJ whole genome shotgun (WGS) entry which is preliminary data.</text>
</comment>
<evidence type="ECO:0000313" key="3">
    <source>
        <dbReference type="Proteomes" id="UP001595075"/>
    </source>
</evidence>
<evidence type="ECO:0000256" key="1">
    <source>
        <dbReference type="SAM" id="MobiDB-lite"/>
    </source>
</evidence>
<feature type="compositionally biased region" description="Low complexity" evidence="1">
    <location>
        <begin position="13"/>
        <end position="42"/>
    </location>
</feature>
<feature type="region of interest" description="Disordered" evidence="1">
    <location>
        <begin position="177"/>
        <end position="217"/>
    </location>
</feature>
<dbReference type="EMBL" id="JAZHXI010000005">
    <property type="protein sequence ID" value="KAL2071206.1"/>
    <property type="molecule type" value="Genomic_DNA"/>
</dbReference>
<organism evidence="2 3">
    <name type="scientific">Oculimacula yallundae</name>
    <dbReference type="NCBI Taxonomy" id="86028"/>
    <lineage>
        <taxon>Eukaryota</taxon>
        <taxon>Fungi</taxon>
        <taxon>Dikarya</taxon>
        <taxon>Ascomycota</taxon>
        <taxon>Pezizomycotina</taxon>
        <taxon>Leotiomycetes</taxon>
        <taxon>Helotiales</taxon>
        <taxon>Ploettnerulaceae</taxon>
        <taxon>Oculimacula</taxon>
    </lineage>
</organism>
<gene>
    <name evidence="2" type="ORF">VTL71DRAFT_12441</name>
</gene>
<proteinExistence type="predicted"/>
<name>A0ABR4CPR3_9HELO</name>
<feature type="compositionally biased region" description="Low complexity" evidence="1">
    <location>
        <begin position="49"/>
        <end position="58"/>
    </location>
</feature>
<feature type="compositionally biased region" description="Basic and acidic residues" evidence="1">
    <location>
        <begin position="196"/>
        <end position="210"/>
    </location>
</feature>
<protein>
    <submittedName>
        <fullName evidence="2">Uncharacterized protein</fullName>
    </submittedName>
</protein>
<feature type="region of interest" description="Disordered" evidence="1">
    <location>
        <begin position="1"/>
        <end position="59"/>
    </location>
</feature>
<dbReference type="Proteomes" id="UP001595075">
    <property type="component" value="Unassembled WGS sequence"/>
</dbReference>
<accession>A0ABR4CPR3</accession>
<feature type="region of interest" description="Disordered" evidence="1">
    <location>
        <begin position="312"/>
        <end position="336"/>
    </location>
</feature>